<organism evidence="4 5">
    <name type="scientific">Pseudomyxococcus hansupus</name>
    <dbReference type="NCBI Taxonomy" id="1297742"/>
    <lineage>
        <taxon>Bacteria</taxon>
        <taxon>Pseudomonadati</taxon>
        <taxon>Myxococcota</taxon>
        <taxon>Myxococcia</taxon>
        <taxon>Myxococcales</taxon>
        <taxon>Cystobacterineae</taxon>
        <taxon>Myxococcaceae</taxon>
        <taxon>Pseudomyxococcus</taxon>
    </lineage>
</organism>
<evidence type="ECO:0000259" key="3">
    <source>
        <dbReference type="SMART" id="SM00822"/>
    </source>
</evidence>
<dbReference type="InterPro" id="IPR036291">
    <property type="entry name" value="NAD(P)-bd_dom_sf"/>
</dbReference>
<keyword evidence="1" id="KW-0560">Oxidoreductase</keyword>
<protein>
    <submittedName>
        <fullName evidence="4">Oxidoreductase, short chain dehydrogenase/reductase family</fullName>
    </submittedName>
</protein>
<feature type="domain" description="Ketoreductase" evidence="3">
    <location>
        <begin position="11"/>
        <end position="211"/>
    </location>
</feature>
<dbReference type="EMBL" id="CP012109">
    <property type="protein sequence ID" value="AKQ69206.1"/>
    <property type="molecule type" value="Genomic_DNA"/>
</dbReference>
<dbReference type="Pfam" id="PF00106">
    <property type="entry name" value="adh_short"/>
    <property type="match status" value="1"/>
</dbReference>
<dbReference type="KEGG" id="mym:A176_006118"/>
<comment type="similarity">
    <text evidence="2">Belongs to the short-chain dehydrogenases/reductases (SDR) family.</text>
</comment>
<evidence type="ECO:0000313" key="4">
    <source>
        <dbReference type="EMBL" id="AKQ69206.1"/>
    </source>
</evidence>
<name>A0A0H4X0F8_9BACT</name>
<dbReference type="Proteomes" id="UP000009026">
    <property type="component" value="Chromosome"/>
</dbReference>
<dbReference type="PATRIC" id="fig|1297742.4.peg.6209"/>
<dbReference type="PRINTS" id="PR00081">
    <property type="entry name" value="GDHRDH"/>
</dbReference>
<accession>A0A0H4X0F8</accession>
<evidence type="ECO:0000313" key="5">
    <source>
        <dbReference type="Proteomes" id="UP000009026"/>
    </source>
</evidence>
<evidence type="ECO:0000256" key="1">
    <source>
        <dbReference type="ARBA" id="ARBA00023002"/>
    </source>
</evidence>
<dbReference type="InterPro" id="IPR057326">
    <property type="entry name" value="KR_dom"/>
</dbReference>
<dbReference type="Gene3D" id="3.40.50.720">
    <property type="entry name" value="NAD(P)-binding Rossmann-like Domain"/>
    <property type="match status" value="1"/>
</dbReference>
<proteinExistence type="inferred from homology"/>
<dbReference type="eggNOG" id="COG1028">
    <property type="taxonomic scope" value="Bacteria"/>
</dbReference>
<gene>
    <name evidence="4" type="ORF">A176_006118</name>
</gene>
<reference evidence="4 5" key="1">
    <citation type="journal article" date="2016" name="PLoS ONE">
        <title>Complete Genome Sequence and Comparative Genomics of a Novel Myxobacterium Myxococcus hansupus.</title>
        <authorList>
            <person name="Sharma G."/>
            <person name="Narwani T."/>
            <person name="Subramanian S."/>
        </authorList>
    </citation>
    <scope>NUCLEOTIDE SEQUENCE [LARGE SCALE GENOMIC DNA]</scope>
    <source>
        <strain evidence="5">mixupus</strain>
    </source>
</reference>
<sequence length="287" mass="30931">MTSQQTRMDGKVCLITGATGGIGLESAKALARMGATVVLVGRDPGRTEAAVATVKEAAPGAQVDWLRADLTSLKSVRALAQTFRERYSRLDVLLNNAGLIIDQRQVTEDGLEATLATNHFAPFLLTNLLLDVMKATGPARIITVSSDAHVAGKLDFNDLQSEKGYFGFRVYGASKLANILFTRALAKRLQGTQVTANCLHPGVVRTGFGHNTQGFFRHIVKLGAAFMLSAEKGARTSIYLASSPEVESVSGQYFYKCRPRKPSSAARNDADAERLWQVSEQLTGVKA</sequence>
<dbReference type="PANTHER" id="PTHR43157:SF31">
    <property type="entry name" value="PHOSPHATIDYLINOSITOL-GLYCAN BIOSYNTHESIS CLASS F PROTEIN"/>
    <property type="match status" value="1"/>
</dbReference>
<dbReference type="PRINTS" id="PR00080">
    <property type="entry name" value="SDRFAMILY"/>
</dbReference>
<dbReference type="CDD" id="cd05327">
    <property type="entry name" value="retinol-DH_like_SDR_c_like"/>
    <property type="match status" value="1"/>
</dbReference>
<dbReference type="GO" id="GO:0016491">
    <property type="term" value="F:oxidoreductase activity"/>
    <property type="evidence" value="ECO:0007669"/>
    <property type="project" value="UniProtKB-KW"/>
</dbReference>
<keyword evidence="5" id="KW-1185">Reference proteome</keyword>
<evidence type="ECO:0000256" key="2">
    <source>
        <dbReference type="RuleBase" id="RU000363"/>
    </source>
</evidence>
<dbReference type="AlphaFoldDB" id="A0A0H4X0F8"/>
<dbReference type="PANTHER" id="PTHR43157">
    <property type="entry name" value="PHOSPHATIDYLINOSITOL-GLYCAN BIOSYNTHESIS CLASS F PROTEIN-RELATED"/>
    <property type="match status" value="1"/>
</dbReference>
<dbReference type="SMART" id="SM00822">
    <property type="entry name" value="PKS_KR"/>
    <property type="match status" value="1"/>
</dbReference>
<dbReference type="SUPFAM" id="SSF51735">
    <property type="entry name" value="NAD(P)-binding Rossmann-fold domains"/>
    <property type="match status" value="1"/>
</dbReference>
<dbReference type="InterPro" id="IPR002347">
    <property type="entry name" value="SDR_fam"/>
</dbReference>
<dbReference type="STRING" id="1297742.A176_006118"/>